<comment type="caution">
    <text evidence="1">The sequence shown here is derived from an EMBL/GenBank/DDBJ whole genome shotgun (WGS) entry which is preliminary data.</text>
</comment>
<dbReference type="EMBL" id="JABBFO010000005">
    <property type="protein sequence ID" value="MBT0727184.1"/>
    <property type="molecule type" value="Genomic_DNA"/>
</dbReference>
<proteinExistence type="predicted"/>
<reference evidence="1 2" key="1">
    <citation type="submission" date="2020-04" db="EMBL/GenBank/DDBJ databases">
        <title>Genome sequencing of Rosenbergiella species.</title>
        <authorList>
            <person name="Alvarez-Perez S."/>
            <person name="Lievens B."/>
        </authorList>
    </citation>
    <scope>NUCLEOTIDE SEQUENCE [LARGE SCALE GENOMIC DNA]</scope>
    <source>
        <strain evidence="1 2">CdVSA20.1</strain>
    </source>
</reference>
<protein>
    <submittedName>
        <fullName evidence="1">Uncharacterized protein</fullName>
    </submittedName>
</protein>
<dbReference type="Proteomes" id="UP000786875">
    <property type="component" value="Unassembled WGS sequence"/>
</dbReference>
<sequence length="154" mass="17684">MNQAAYLSALYQKKMWPVWGILITFILWSVFASSCLAETRPDVATRVIAYQGNQGVKVWTLRIGERKAHEALVKIEDVDHDWNLLILKMKITRLNDELHYSYTQGKKRHTVLVLKQNGGLLYLPGEPIAINLSYSDSLSDDIDAQRFLTEYLSQ</sequence>
<organism evidence="1 2">
    <name type="scientific">Rosenbergiella australiborealis</name>
    <dbReference type="NCBI Taxonomy" id="1544696"/>
    <lineage>
        <taxon>Bacteria</taxon>
        <taxon>Pseudomonadati</taxon>
        <taxon>Pseudomonadota</taxon>
        <taxon>Gammaproteobacteria</taxon>
        <taxon>Enterobacterales</taxon>
        <taxon>Erwiniaceae</taxon>
        <taxon>Rosenbergiella</taxon>
    </lineage>
</organism>
<evidence type="ECO:0000313" key="1">
    <source>
        <dbReference type="EMBL" id="MBT0727184.1"/>
    </source>
</evidence>
<keyword evidence="2" id="KW-1185">Reference proteome</keyword>
<gene>
    <name evidence="1" type="ORF">HGT73_07275</name>
</gene>
<dbReference type="RefSeq" id="WP_214213150.1">
    <property type="nucleotide sequence ID" value="NZ_JABBFO010000005.1"/>
</dbReference>
<name>A0ABS5T498_9GAMM</name>
<accession>A0ABS5T498</accession>
<evidence type="ECO:0000313" key="2">
    <source>
        <dbReference type="Proteomes" id="UP000786875"/>
    </source>
</evidence>